<dbReference type="AlphaFoldDB" id="A0A0A2IHV4"/>
<sequence>MKFAVTAIATIAAVLPVANAWIFTTCSGQWDGEDNKGCTKSSCMGGDTIDWENNLWSDCVLRVYSDGSCSNQIGIASDDWNDHSLSKGMGSFRVSSCDS</sequence>
<dbReference type="PhylomeDB" id="A0A0A2IHV4"/>
<evidence type="ECO:0000313" key="3">
    <source>
        <dbReference type="Proteomes" id="UP000030143"/>
    </source>
</evidence>
<evidence type="ECO:0000256" key="1">
    <source>
        <dbReference type="SAM" id="SignalP"/>
    </source>
</evidence>
<dbReference type="OrthoDB" id="4284758at2759"/>
<gene>
    <name evidence="2" type="ORF">PEX2_027100</name>
</gene>
<accession>A0A0A2IHV4</accession>
<feature type="chain" id="PRO_5009752410" evidence="1">
    <location>
        <begin position="21"/>
        <end position="99"/>
    </location>
</feature>
<dbReference type="HOGENOM" id="CLU_2321131_0_0_1"/>
<dbReference type="VEuPathDB" id="FungiDB:PEXP_025050"/>
<dbReference type="GeneID" id="27675404"/>
<keyword evidence="3" id="KW-1185">Reference proteome</keyword>
<feature type="signal peptide" evidence="1">
    <location>
        <begin position="1"/>
        <end position="20"/>
    </location>
</feature>
<reference evidence="2 3" key="1">
    <citation type="journal article" date="2015" name="Mol. Plant Microbe Interact.">
        <title>Genome, transcriptome, and functional analyses of Penicillium expansum provide new insights into secondary metabolism and pathogenicity.</title>
        <authorList>
            <person name="Ballester A.R."/>
            <person name="Marcet-Houben M."/>
            <person name="Levin E."/>
            <person name="Sela N."/>
            <person name="Selma-Lazaro C."/>
            <person name="Carmona L."/>
            <person name="Wisniewski M."/>
            <person name="Droby S."/>
            <person name="Gonzalez-Candelas L."/>
            <person name="Gabaldon T."/>
        </authorList>
    </citation>
    <scope>NUCLEOTIDE SEQUENCE [LARGE SCALE GENOMIC DNA]</scope>
    <source>
        <strain evidence="2 3">MD-8</strain>
    </source>
</reference>
<name>A0A0A2IHV4_PENEN</name>
<comment type="caution">
    <text evidence="2">The sequence shown here is derived from an EMBL/GenBank/DDBJ whole genome shotgun (WGS) entry which is preliminary data.</text>
</comment>
<protein>
    <submittedName>
        <fullName evidence="2">Uncharacterized protein</fullName>
    </submittedName>
</protein>
<dbReference type="Proteomes" id="UP000030143">
    <property type="component" value="Unassembled WGS sequence"/>
</dbReference>
<keyword evidence="1" id="KW-0732">Signal</keyword>
<evidence type="ECO:0000313" key="2">
    <source>
        <dbReference type="EMBL" id="KGO50387.1"/>
    </source>
</evidence>
<organism evidence="2 3">
    <name type="scientific">Penicillium expansum</name>
    <name type="common">Blue mold rot fungus</name>
    <dbReference type="NCBI Taxonomy" id="27334"/>
    <lineage>
        <taxon>Eukaryota</taxon>
        <taxon>Fungi</taxon>
        <taxon>Dikarya</taxon>
        <taxon>Ascomycota</taxon>
        <taxon>Pezizomycotina</taxon>
        <taxon>Eurotiomycetes</taxon>
        <taxon>Eurotiomycetidae</taxon>
        <taxon>Eurotiales</taxon>
        <taxon>Aspergillaceae</taxon>
        <taxon>Penicillium</taxon>
    </lineage>
</organism>
<dbReference type="RefSeq" id="XP_016593632.1">
    <property type="nucleotide sequence ID" value="XM_016739985.1"/>
</dbReference>
<proteinExistence type="predicted"/>
<dbReference type="EMBL" id="JQFZ01000341">
    <property type="protein sequence ID" value="KGO50387.1"/>
    <property type="molecule type" value="Genomic_DNA"/>
</dbReference>